<reference evidence="2 3" key="1">
    <citation type="submission" date="2022-06" db="EMBL/GenBank/DDBJ databases">
        <title>Acetobacer genomes from food samples.</title>
        <authorList>
            <person name="Sombolestani A."/>
        </authorList>
    </citation>
    <scope>NUCLEOTIDE SEQUENCE [LARGE SCALE GENOMIC DNA]</scope>
    <source>
        <strain evidence="2 3">R-83281</strain>
    </source>
</reference>
<keyword evidence="3" id="KW-1185">Reference proteome</keyword>
<dbReference type="InterPro" id="IPR015421">
    <property type="entry name" value="PyrdxlP-dep_Trfase_major"/>
</dbReference>
<evidence type="ECO:0000256" key="1">
    <source>
        <dbReference type="SAM" id="MobiDB-lite"/>
    </source>
</evidence>
<accession>A0ABT1EP60</accession>
<sequence length="729" mass="78314">MFARNLTETLLHVLDRPELRLLATKCRIMLDPAVAHPFHVQPPGQIVLGAPCLGERRVVAFHLRHALELAVLSDAQEPDFRQALKISFSAARTAARFWMLDAPADLPAPEAWVRTLASAYPPARDDLPQLFAALHPLVSVPGKAAHDSSALWDELYAWLVPAWPLIGPVEALMAEGGDARLNIDVRTGLNHYGCSHRPRPWAVTFASSTASSLSERGFTGGELARVNLARAVLEGKAPEALHALALDVRHFLAGWFGLPGQDHVVLASSGTDAALAVLALSTLPGQPVTTVLTAPEETGSGVPLASHGRHFAQETALGASVCKGDLVAGFPNDTVCVDLPLRDAEGQLRPEGEVTAACRKDIQNQVAKGRRVLLHVLDLSKTGLLAPNLKALEALCDQYPGQLDVVVDACQARLMPERVQAYLARGWAVMVTGSKFFTGPPFCGALLLPDCWKARLDQGMLPEGLAAYANQCEWPASPACRGLASGFNHGLLLRWRAAQAEMAALGAILSAVVAERLQGFLGAVTQGIEANADLAFLPQPAPQRDALSDDWDRQQTILSFLVRAPEGTEGAIPLDLERCRKLYQWLNADLSSYVPQEKKVLAALLCHIGQPVPIPHAQAAGGLVGALRLSAGARLVSGEPSHEGLDATARMTREIQDALRVLEKISLILTYWDAIAQADPLPSYAPRWEPEDTADESHWSERSGKEGVTDEQKADAMRRSISALALGGP</sequence>
<feature type="region of interest" description="Disordered" evidence="1">
    <location>
        <begin position="686"/>
        <end position="714"/>
    </location>
</feature>
<proteinExistence type="predicted"/>
<feature type="compositionally biased region" description="Basic and acidic residues" evidence="1">
    <location>
        <begin position="695"/>
        <end position="714"/>
    </location>
</feature>
<dbReference type="EMBL" id="JAMYZR010000002">
    <property type="protein sequence ID" value="MCP1244962.1"/>
    <property type="molecule type" value="Genomic_DNA"/>
</dbReference>
<evidence type="ECO:0008006" key="4">
    <source>
        <dbReference type="Google" id="ProtNLM"/>
    </source>
</evidence>
<name>A0ABT1EP60_9PROT</name>
<comment type="caution">
    <text evidence="2">The sequence shown here is derived from an EMBL/GenBank/DDBJ whole genome shotgun (WGS) entry which is preliminary data.</text>
</comment>
<dbReference type="SUPFAM" id="SSF53383">
    <property type="entry name" value="PLP-dependent transferases"/>
    <property type="match status" value="1"/>
</dbReference>
<dbReference type="Gene3D" id="3.40.640.10">
    <property type="entry name" value="Type I PLP-dependent aspartate aminotransferase-like (Major domain)"/>
    <property type="match status" value="1"/>
</dbReference>
<dbReference type="InterPro" id="IPR015424">
    <property type="entry name" value="PyrdxlP-dep_Trfase"/>
</dbReference>
<evidence type="ECO:0000313" key="3">
    <source>
        <dbReference type="Proteomes" id="UP001523543"/>
    </source>
</evidence>
<dbReference type="Proteomes" id="UP001523543">
    <property type="component" value="Unassembled WGS sequence"/>
</dbReference>
<organism evidence="2 3">
    <name type="scientific">Acetobacter cerevisiae</name>
    <dbReference type="NCBI Taxonomy" id="178900"/>
    <lineage>
        <taxon>Bacteria</taxon>
        <taxon>Pseudomonadati</taxon>
        <taxon>Pseudomonadota</taxon>
        <taxon>Alphaproteobacteria</taxon>
        <taxon>Acetobacterales</taxon>
        <taxon>Acetobacteraceae</taxon>
        <taxon>Acetobacter</taxon>
    </lineage>
</organism>
<protein>
    <recommendedName>
        <fullName evidence="4">GMP reductase</fullName>
    </recommendedName>
</protein>
<dbReference type="RefSeq" id="WP_231866234.1">
    <property type="nucleotide sequence ID" value="NZ_JAMYZR010000002.1"/>
</dbReference>
<gene>
    <name evidence="2" type="ORF">NKW54_03280</name>
</gene>
<evidence type="ECO:0000313" key="2">
    <source>
        <dbReference type="EMBL" id="MCP1244962.1"/>
    </source>
</evidence>